<dbReference type="GO" id="GO:0005743">
    <property type="term" value="C:mitochondrial inner membrane"/>
    <property type="evidence" value="ECO:0007669"/>
    <property type="project" value="UniProtKB-SubCell"/>
</dbReference>
<dbReference type="CDD" id="cd00928">
    <property type="entry name" value="Cyt_c_Oxidase_VIIa"/>
    <property type="match status" value="1"/>
</dbReference>
<dbReference type="GO" id="GO:0045277">
    <property type="term" value="C:respiratory chain complex IV"/>
    <property type="evidence" value="ECO:0007669"/>
    <property type="project" value="InterPro"/>
</dbReference>
<dbReference type="CDD" id="cd01650">
    <property type="entry name" value="RT_nLTR_like"/>
    <property type="match status" value="1"/>
</dbReference>
<evidence type="ECO:0000256" key="9">
    <source>
        <dbReference type="ARBA" id="ARBA00023136"/>
    </source>
</evidence>
<dbReference type="SUPFAM" id="SSF56219">
    <property type="entry name" value="DNase I-like"/>
    <property type="match status" value="1"/>
</dbReference>
<evidence type="ECO:0000313" key="12">
    <source>
        <dbReference type="EMBL" id="KAK3531661.1"/>
    </source>
</evidence>
<dbReference type="InterPro" id="IPR039297">
    <property type="entry name" value="COX7a"/>
</dbReference>
<dbReference type="EMBL" id="JAUCMX010000011">
    <property type="protein sequence ID" value="KAK3531661.1"/>
    <property type="molecule type" value="Genomic_DNA"/>
</dbReference>
<keyword evidence="13" id="KW-1185">Reference proteome</keyword>
<feature type="transmembrane region" description="Helical" evidence="10">
    <location>
        <begin position="500"/>
        <end position="521"/>
    </location>
</feature>
<comment type="similarity">
    <text evidence="4">Belongs to the beta type-B retroviral polymerase family. HERV class-II K(HML-2) pol subfamily.</text>
</comment>
<evidence type="ECO:0000256" key="2">
    <source>
        <dbReference type="ARBA" id="ARBA00004673"/>
    </source>
</evidence>
<keyword evidence="6" id="KW-0999">Mitochondrion inner membrane</keyword>
<dbReference type="Gene3D" id="4.10.91.10">
    <property type="entry name" value="Cytochrome c oxidase, subunit VIIa"/>
    <property type="match status" value="1"/>
</dbReference>
<dbReference type="Gene3D" id="3.30.70.270">
    <property type="match status" value="1"/>
</dbReference>
<evidence type="ECO:0000313" key="13">
    <source>
        <dbReference type="Proteomes" id="UP001274896"/>
    </source>
</evidence>
<dbReference type="PROSITE" id="PS50878">
    <property type="entry name" value="RT_POL"/>
    <property type="match status" value="1"/>
</dbReference>
<feature type="non-terminal residue" evidence="12">
    <location>
        <position position="531"/>
    </location>
</feature>
<dbReference type="GO" id="GO:0004523">
    <property type="term" value="F:RNA-DNA hybrid ribonuclease activity"/>
    <property type="evidence" value="ECO:0007669"/>
    <property type="project" value="UniProtKB-EC"/>
</dbReference>
<dbReference type="InterPro" id="IPR000477">
    <property type="entry name" value="RT_dom"/>
</dbReference>
<evidence type="ECO:0000256" key="8">
    <source>
        <dbReference type="ARBA" id="ARBA00023128"/>
    </source>
</evidence>
<gene>
    <name evidence="12" type="ORF">QTP70_025890</name>
</gene>
<keyword evidence="10" id="KW-0812">Transmembrane</keyword>
<dbReference type="SUPFAM" id="SSF56672">
    <property type="entry name" value="DNA/RNA polymerases"/>
    <property type="match status" value="1"/>
</dbReference>
<evidence type="ECO:0000256" key="5">
    <source>
        <dbReference type="ARBA" id="ARBA00012180"/>
    </source>
</evidence>
<keyword evidence="8" id="KW-0496">Mitochondrion</keyword>
<evidence type="ECO:0000256" key="3">
    <source>
        <dbReference type="ARBA" id="ARBA00009331"/>
    </source>
</evidence>
<evidence type="ECO:0000256" key="1">
    <source>
        <dbReference type="ARBA" id="ARBA00004273"/>
    </source>
</evidence>
<dbReference type="InterPro" id="IPR043128">
    <property type="entry name" value="Rev_trsase/Diguanyl_cyclase"/>
</dbReference>
<name>A0AAE0V374_9TELE</name>
<dbReference type="Gene3D" id="3.60.10.10">
    <property type="entry name" value="Endonuclease/exonuclease/phosphatase"/>
    <property type="match status" value="1"/>
</dbReference>
<keyword evidence="7" id="KW-0809">Transit peptide</keyword>
<comment type="subcellular location">
    <subcellularLocation>
        <location evidence="1">Mitochondrion inner membrane</location>
    </subcellularLocation>
</comment>
<accession>A0AAE0V374</accession>
<dbReference type="InterPro" id="IPR043502">
    <property type="entry name" value="DNA/RNA_pol_sf"/>
</dbReference>
<dbReference type="FunFam" id="4.10.91.10:FF:000001">
    <property type="entry name" value="Cytochrome c oxidase subunit 7A1, mitochondrial"/>
    <property type="match status" value="1"/>
</dbReference>
<dbReference type="PANTHER" id="PTHR19446">
    <property type="entry name" value="REVERSE TRANSCRIPTASES"/>
    <property type="match status" value="1"/>
</dbReference>
<comment type="pathway">
    <text evidence="2">Energy metabolism; oxidative phosphorylation.</text>
</comment>
<dbReference type="InterPro" id="IPR036691">
    <property type="entry name" value="Endo/exonu/phosph_ase_sf"/>
</dbReference>
<evidence type="ECO:0000256" key="10">
    <source>
        <dbReference type="SAM" id="Phobius"/>
    </source>
</evidence>
<keyword evidence="10" id="KW-1133">Transmembrane helix</keyword>
<dbReference type="Pfam" id="PF02238">
    <property type="entry name" value="COX7a"/>
    <property type="match status" value="1"/>
</dbReference>
<evidence type="ECO:0000256" key="4">
    <source>
        <dbReference type="ARBA" id="ARBA00010879"/>
    </source>
</evidence>
<comment type="similarity">
    <text evidence="3">Belongs to the cytochrome c oxidase VIIa family.</text>
</comment>
<keyword evidence="9 10" id="KW-0472">Membrane</keyword>
<proteinExistence type="inferred from homology"/>
<feature type="domain" description="Reverse transcriptase" evidence="11">
    <location>
        <begin position="200"/>
        <end position="445"/>
    </location>
</feature>
<dbReference type="GO" id="GO:0097250">
    <property type="term" value="P:mitochondrial respirasome assembly"/>
    <property type="evidence" value="ECO:0007669"/>
    <property type="project" value="UniProtKB-ARBA"/>
</dbReference>
<comment type="caution">
    <text evidence="12">The sequence shown here is derived from an EMBL/GenBank/DDBJ whole genome shotgun (WGS) entry which is preliminary data.</text>
</comment>
<dbReference type="Proteomes" id="UP001274896">
    <property type="component" value="Unassembled WGS sequence"/>
</dbReference>
<protein>
    <recommendedName>
        <fullName evidence="5">ribonuclease H</fullName>
        <ecNumber evidence="5">3.1.26.4</ecNumber>
    </recommendedName>
</protein>
<dbReference type="Pfam" id="PF00078">
    <property type="entry name" value="RVT_1"/>
    <property type="match status" value="1"/>
</dbReference>
<evidence type="ECO:0000256" key="7">
    <source>
        <dbReference type="ARBA" id="ARBA00022946"/>
    </source>
</evidence>
<evidence type="ECO:0000256" key="6">
    <source>
        <dbReference type="ARBA" id="ARBA00022792"/>
    </source>
</evidence>
<dbReference type="InterPro" id="IPR003177">
    <property type="entry name" value="Cytc_oxidase_su7a_met"/>
</dbReference>
<sequence>KGRELAGAGFKLFYYGVDSKRNGVGVVLKEEFVRNVLEVKRVSDRVMSLKLEIEGVMLNVVSGYAPQVGCELEEKERFWSELDEVMESIPAGERVMIGADFNGHVGEGNRGDEEVMSKFGVKERNLEGQMVVDFAKRMDMAVVNTCFQKREEHKIRKDEVRKALKRMKSGKAVGPDDIPVEVWKCLGEAAVEFLTSLFKRVLESERMPEEWRKSVLVPIFKNKGDVQSCSNYRGIKLMSHTMKLWERVVEARLRKVVKICEQHYGFMPRKSTTDAIIALRILMEKYRDGQRELHCEELWYCMRKSGVAERYVRVVQDMYERSRTVVRCAVGQTEEFKVKVGLHQGSALSPFLFAMVMDQLSEEVRQESPWTMMFADDIVICSESREQVEESLERWRFALKRRGLKVSRSKTEYICVNEREGSGTVRLQGEEVKKVQEFKYLGSTVQSNGECRKESLQRVATRAFNTTARQMRNKVPEKQKLFQEDNGLPVHIKGGSTDMLLYRITMTITIVGTGLSCYWLLVASMPKSKAE</sequence>
<dbReference type="EC" id="3.1.26.4" evidence="5"/>
<dbReference type="GO" id="GO:0002082">
    <property type="term" value="P:regulation of oxidative phosphorylation"/>
    <property type="evidence" value="ECO:0007669"/>
    <property type="project" value="UniProtKB-ARBA"/>
</dbReference>
<dbReference type="GO" id="GO:0006123">
    <property type="term" value="P:mitochondrial electron transport, cytochrome c to oxygen"/>
    <property type="evidence" value="ECO:0007669"/>
    <property type="project" value="InterPro"/>
</dbReference>
<organism evidence="12 13">
    <name type="scientific">Hemibagrus guttatus</name>
    <dbReference type="NCBI Taxonomy" id="175788"/>
    <lineage>
        <taxon>Eukaryota</taxon>
        <taxon>Metazoa</taxon>
        <taxon>Chordata</taxon>
        <taxon>Craniata</taxon>
        <taxon>Vertebrata</taxon>
        <taxon>Euteleostomi</taxon>
        <taxon>Actinopterygii</taxon>
        <taxon>Neopterygii</taxon>
        <taxon>Teleostei</taxon>
        <taxon>Ostariophysi</taxon>
        <taxon>Siluriformes</taxon>
        <taxon>Bagridae</taxon>
        <taxon>Hemibagrus</taxon>
    </lineage>
</organism>
<dbReference type="AlphaFoldDB" id="A0AAE0V374"/>
<evidence type="ECO:0000259" key="11">
    <source>
        <dbReference type="PROSITE" id="PS50878"/>
    </source>
</evidence>
<reference evidence="12" key="1">
    <citation type="submission" date="2023-06" db="EMBL/GenBank/DDBJ databases">
        <title>Male Hemibagrus guttatus genome.</title>
        <authorList>
            <person name="Bian C."/>
        </authorList>
    </citation>
    <scope>NUCLEOTIDE SEQUENCE</scope>
    <source>
        <strain evidence="12">Male_cb2023</strain>
        <tissue evidence="12">Muscle</tissue>
    </source>
</reference>
<dbReference type="SUPFAM" id="SSF81419">
    <property type="entry name" value="Mitochondrial cytochrome c oxidase subunit VIIa"/>
    <property type="match status" value="1"/>
</dbReference>
<dbReference type="InterPro" id="IPR036539">
    <property type="entry name" value="Cyt_c_oxidase_su7a_sf"/>
</dbReference>